<keyword evidence="1" id="KW-1133">Transmembrane helix</keyword>
<keyword evidence="1" id="KW-0472">Membrane</keyword>
<name>A0A1I3LGT2_9HYPH</name>
<dbReference type="InterPro" id="IPR012495">
    <property type="entry name" value="TadE-like_dom"/>
</dbReference>
<evidence type="ECO:0000313" key="3">
    <source>
        <dbReference type="EMBL" id="SFI83998.1"/>
    </source>
</evidence>
<dbReference type="OrthoDB" id="7990385at2"/>
<dbReference type="AlphaFoldDB" id="A0A1I3LGT2"/>
<protein>
    <submittedName>
        <fullName evidence="3">TadE-like protein</fullName>
    </submittedName>
</protein>
<dbReference type="EMBL" id="FORF01000007">
    <property type="protein sequence ID" value="SFI83998.1"/>
    <property type="molecule type" value="Genomic_DNA"/>
</dbReference>
<evidence type="ECO:0000259" key="2">
    <source>
        <dbReference type="Pfam" id="PF07811"/>
    </source>
</evidence>
<evidence type="ECO:0000313" key="4">
    <source>
        <dbReference type="Proteomes" id="UP000242763"/>
    </source>
</evidence>
<organism evidence="3 4">
    <name type="scientific">Aquamicrobium aerolatum DSM 21857</name>
    <dbReference type="NCBI Taxonomy" id="1121003"/>
    <lineage>
        <taxon>Bacteria</taxon>
        <taxon>Pseudomonadati</taxon>
        <taxon>Pseudomonadota</taxon>
        <taxon>Alphaproteobacteria</taxon>
        <taxon>Hyphomicrobiales</taxon>
        <taxon>Phyllobacteriaceae</taxon>
        <taxon>Aerobium</taxon>
    </lineage>
</organism>
<dbReference type="Proteomes" id="UP000242763">
    <property type="component" value="Unassembled WGS sequence"/>
</dbReference>
<dbReference type="STRING" id="1121003.SAMN03080618_01472"/>
<feature type="domain" description="TadE-like" evidence="2">
    <location>
        <begin position="30"/>
        <end position="72"/>
    </location>
</feature>
<dbReference type="Pfam" id="PF07811">
    <property type="entry name" value="TadE"/>
    <property type="match status" value="1"/>
</dbReference>
<evidence type="ECO:0000256" key="1">
    <source>
        <dbReference type="SAM" id="Phobius"/>
    </source>
</evidence>
<keyword evidence="4" id="KW-1185">Reference proteome</keyword>
<gene>
    <name evidence="3" type="ORF">SAMN03080618_01472</name>
</gene>
<proteinExistence type="predicted"/>
<accession>A0A1I3LGT2</accession>
<keyword evidence="1" id="KW-0812">Transmembrane</keyword>
<feature type="transmembrane region" description="Helical" evidence="1">
    <location>
        <begin position="32"/>
        <end position="51"/>
    </location>
</feature>
<reference evidence="4" key="1">
    <citation type="submission" date="2016-10" db="EMBL/GenBank/DDBJ databases">
        <authorList>
            <person name="Varghese N."/>
            <person name="Submissions S."/>
        </authorList>
    </citation>
    <scope>NUCLEOTIDE SEQUENCE [LARGE SCALE GENOMIC DNA]</scope>
    <source>
        <strain evidence="4">DSM 21857</strain>
    </source>
</reference>
<sequence length="196" mass="22108">MVNNNTPHGATTKSQTSRSIFHRFRRSVDGNVAIEFAALALPFCLLVFAILESCISFAAQQVMTSVTDDVARKFRTGQIRAADINPTDLQYKLRDMICEPLQIVVSKGCPGLEIDLRSHATFKQAADHKVKFKPDGDLDVKDFKIALGDAQSKNQLRVFYRWPVMTDLMRKAMSNLPDGKTLHYATVTWQNEPFEE</sequence>